<sequence>MPHHGRDTVTVSPPTFERSAFAQVDAGLPAGHAPMDRDWLMARFAEGLQIRLLKQPDTGLVIFQPGKLAWRPIEGADRALVVQDLRIAPDLVGRDGAARLWSVVEGFARYYGLAAVLALIGRGPGLIAPEVAPGRGWLTLDEGPGGVRLIGRILQGPLALPHLPRDWDARAKALGPGVVIQTTGECRALADRARRMLSGLSALRIPARHDCPGDACALRSRAVRPDAVYSVIVDGQVIGGPEVTLAMILDRLGGAQSPS</sequence>
<proteinExistence type="predicted"/>
<evidence type="ECO:0000313" key="2">
    <source>
        <dbReference type="Proteomes" id="UP001337723"/>
    </source>
</evidence>
<dbReference type="KEGG" id="rmai:MACH21_06490"/>
<protein>
    <submittedName>
        <fullName evidence="1">Uncharacterized protein</fullName>
    </submittedName>
</protein>
<dbReference type="EMBL" id="AP027266">
    <property type="protein sequence ID" value="BDW84472.1"/>
    <property type="molecule type" value="Genomic_DNA"/>
</dbReference>
<dbReference type="RefSeq" id="WP_338274367.1">
    <property type="nucleotide sequence ID" value="NZ_AP027266.1"/>
</dbReference>
<gene>
    <name evidence="1" type="ORF">MACH21_06490</name>
</gene>
<dbReference type="AlphaFoldDB" id="A0AA48H697"/>
<evidence type="ECO:0000313" key="1">
    <source>
        <dbReference type="EMBL" id="BDW84472.1"/>
    </source>
</evidence>
<dbReference type="Proteomes" id="UP001337723">
    <property type="component" value="Chromosome"/>
</dbReference>
<name>A0AA48H697_9RHOB</name>
<reference evidence="1 2" key="1">
    <citation type="submission" date="2023-01" db="EMBL/GenBank/DDBJ databases">
        <title>Complete genome sequence of Roseicyclus marinus strain Dej080120_10.</title>
        <authorList>
            <person name="Ueki S."/>
            <person name="Maruyama F."/>
        </authorList>
    </citation>
    <scope>NUCLEOTIDE SEQUENCE [LARGE SCALE GENOMIC DNA]</scope>
    <source>
        <strain evidence="1 2">Dej080120_10</strain>
    </source>
</reference>
<organism evidence="1 2">
    <name type="scientific">Roseicyclus marinus</name>
    <dbReference type="NCBI Taxonomy" id="2161673"/>
    <lineage>
        <taxon>Bacteria</taxon>
        <taxon>Pseudomonadati</taxon>
        <taxon>Pseudomonadota</taxon>
        <taxon>Alphaproteobacteria</taxon>
        <taxon>Rhodobacterales</taxon>
        <taxon>Roseobacteraceae</taxon>
        <taxon>Roseicyclus</taxon>
    </lineage>
</organism>
<keyword evidence="2" id="KW-1185">Reference proteome</keyword>
<accession>A0AA48H697</accession>